<reference evidence="6 7" key="1">
    <citation type="submission" date="2006-01" db="EMBL/GenBank/DDBJ databases">
        <authorList>
            <person name="Hagstrom A."/>
            <person name="Ferriera S."/>
            <person name="Johnson J."/>
            <person name="Kravitz S."/>
            <person name="Halpern A."/>
            <person name="Remington K."/>
            <person name="Beeson K."/>
            <person name="Tran B."/>
            <person name="Rogers Y.-H."/>
            <person name="Friedman R."/>
            <person name="Venter J.C."/>
        </authorList>
    </citation>
    <scope>NUCLEOTIDE SEQUENCE [LARGE SCALE GENOMIC DNA]</scope>
    <source>
        <strain evidence="6 7">SKA53</strain>
    </source>
</reference>
<keyword evidence="7" id="KW-1185">Reference proteome</keyword>
<comment type="similarity">
    <text evidence="1">Belongs to the 'phage' integrase family.</text>
</comment>
<organism evidence="6 7">
    <name type="scientific">Yoonia vestfoldensis SKA53</name>
    <dbReference type="NCBI Taxonomy" id="314232"/>
    <lineage>
        <taxon>Bacteria</taxon>
        <taxon>Pseudomonadati</taxon>
        <taxon>Pseudomonadota</taxon>
        <taxon>Alphaproteobacteria</taxon>
        <taxon>Rhodobacterales</taxon>
        <taxon>Paracoccaceae</taxon>
        <taxon>Yoonia</taxon>
    </lineage>
</organism>
<name>A3V5Y4_9RHOB</name>
<evidence type="ECO:0000256" key="3">
    <source>
        <dbReference type="ARBA" id="ARBA00023125"/>
    </source>
</evidence>
<protein>
    <submittedName>
        <fullName evidence="6">Site-specific recombinase, phage integrase family</fullName>
    </submittedName>
</protein>
<feature type="domain" description="Tyr recombinase" evidence="5">
    <location>
        <begin position="187"/>
        <end position="411"/>
    </location>
</feature>
<dbReference type="HOGENOM" id="CLU_045967_0_0_5"/>
<dbReference type="GO" id="GO:0015074">
    <property type="term" value="P:DNA integration"/>
    <property type="evidence" value="ECO:0007669"/>
    <property type="project" value="UniProtKB-KW"/>
</dbReference>
<gene>
    <name evidence="6" type="ORF">SKA53_04453</name>
</gene>
<accession>A3V5Y4</accession>
<sequence>MRLKIGGRKGYVTRSTKLTIYEDAYEYAKSELLRLQQAAKLGHSLDEYTFEQHWQNWFERNVKNGTWTASRQYWHDKYAARYFKQYFKNKDGTSMLLNDITPSVASGYWDWRIGFWDSAEGKALQKFNPKRRDAKTRGTNNVRKAPATKTLMMEQSALNQIFFDAFERGRLQQVFKMRAPAKNRTPARRAGFDAEEYGTLTRYLRSYRDCVGVFADKRLNTWHKIQRQQMYYFVLFLANSGLRVGEAREMLWSDIKFDVAVDGSDSVIAEVRVSKDTKKGEARFVQTQPNANNLLTRWRDATPYNKHNDLVWFGQVDAETREVNKFVDLNRGFQIFLRRVPYNERVDGLLYDRDGDKRSLYSLRHTYATLRLEKGDVSIYDLAMNMGCKVAQIENHYSHVLTQQRRHEITKTKRKTAAVVEDVVDAENGFALEALKRFRRGELSEAALFEIMKLP</sequence>
<dbReference type="PROSITE" id="PS51898">
    <property type="entry name" value="TYR_RECOMBINASE"/>
    <property type="match status" value="1"/>
</dbReference>
<keyword evidence="3" id="KW-0238">DNA-binding</keyword>
<evidence type="ECO:0000313" key="7">
    <source>
        <dbReference type="Proteomes" id="UP000004507"/>
    </source>
</evidence>
<dbReference type="InterPro" id="IPR011010">
    <property type="entry name" value="DNA_brk_join_enz"/>
</dbReference>
<keyword evidence="2" id="KW-0229">DNA integration</keyword>
<dbReference type="STRING" id="314232.SKA53_04453"/>
<dbReference type="GO" id="GO:0006310">
    <property type="term" value="P:DNA recombination"/>
    <property type="evidence" value="ECO:0007669"/>
    <property type="project" value="UniProtKB-KW"/>
</dbReference>
<dbReference type="PANTHER" id="PTHR30349">
    <property type="entry name" value="PHAGE INTEGRASE-RELATED"/>
    <property type="match status" value="1"/>
</dbReference>
<dbReference type="InterPro" id="IPR050090">
    <property type="entry name" value="Tyrosine_recombinase_XerCD"/>
</dbReference>
<evidence type="ECO:0000256" key="2">
    <source>
        <dbReference type="ARBA" id="ARBA00022908"/>
    </source>
</evidence>
<evidence type="ECO:0000259" key="5">
    <source>
        <dbReference type="PROSITE" id="PS51898"/>
    </source>
</evidence>
<comment type="caution">
    <text evidence="6">The sequence shown here is derived from an EMBL/GenBank/DDBJ whole genome shotgun (WGS) entry which is preliminary data.</text>
</comment>
<evidence type="ECO:0000256" key="1">
    <source>
        <dbReference type="ARBA" id="ARBA00008857"/>
    </source>
</evidence>
<dbReference type="SUPFAM" id="SSF56349">
    <property type="entry name" value="DNA breaking-rejoining enzymes"/>
    <property type="match status" value="1"/>
</dbReference>
<evidence type="ECO:0000256" key="4">
    <source>
        <dbReference type="ARBA" id="ARBA00023172"/>
    </source>
</evidence>
<dbReference type="PANTHER" id="PTHR30349:SF41">
    <property type="entry name" value="INTEGRASE_RECOMBINASE PROTEIN MJ0367-RELATED"/>
    <property type="match status" value="1"/>
</dbReference>
<dbReference type="GO" id="GO:0003677">
    <property type="term" value="F:DNA binding"/>
    <property type="evidence" value="ECO:0007669"/>
    <property type="project" value="UniProtKB-KW"/>
</dbReference>
<dbReference type="AlphaFoldDB" id="A3V5Y4"/>
<dbReference type="EMBL" id="AAMS01000005">
    <property type="protein sequence ID" value="EAQ06308.1"/>
    <property type="molecule type" value="Genomic_DNA"/>
</dbReference>
<keyword evidence="4" id="KW-0233">DNA recombination</keyword>
<dbReference type="InterPro" id="IPR002104">
    <property type="entry name" value="Integrase_catalytic"/>
</dbReference>
<dbReference type="InterPro" id="IPR013762">
    <property type="entry name" value="Integrase-like_cat_sf"/>
</dbReference>
<evidence type="ECO:0000313" key="6">
    <source>
        <dbReference type="EMBL" id="EAQ06308.1"/>
    </source>
</evidence>
<dbReference type="Gene3D" id="1.10.443.10">
    <property type="entry name" value="Intergrase catalytic core"/>
    <property type="match status" value="1"/>
</dbReference>
<dbReference type="eggNOG" id="COG0582">
    <property type="taxonomic scope" value="Bacteria"/>
</dbReference>
<proteinExistence type="inferred from homology"/>
<dbReference type="Proteomes" id="UP000004507">
    <property type="component" value="Unassembled WGS sequence"/>
</dbReference>